<sequence>MDEHQRDPRDPGPDEGVADELLRRALLDPEAAAAVALRVHGLAMAERLTVVFHGRRDLGTIQTYVANGGHGEGEQLGARDLLRVPCDLDLGETHTREEALEAYEQQARTMRDALQAADTVLAIWEEPLREVAGSTVSVLRAIDLDVPLPAHRLMPIALVAPDRRLTVVPVCGARTLAEGRPPMGIACAQQDIAHVYPLPDDPHACLEDFVARAAEHAHQMAERLEAQERSVQRFLEINGEDYPEAC</sequence>
<proteinExistence type="predicted"/>
<organism evidence="1 2">
    <name type="scientific">Baekduia soli</name>
    <dbReference type="NCBI Taxonomy" id="496014"/>
    <lineage>
        <taxon>Bacteria</taxon>
        <taxon>Bacillati</taxon>
        <taxon>Actinomycetota</taxon>
        <taxon>Thermoleophilia</taxon>
        <taxon>Solirubrobacterales</taxon>
        <taxon>Baekduiaceae</taxon>
        <taxon>Baekduia</taxon>
    </lineage>
</organism>
<reference evidence="1 2" key="1">
    <citation type="journal article" date="2018" name="J. Microbiol.">
        <title>Baekduia soli gen. nov., sp. nov., a novel bacterium isolated from the soil of Baekdu Mountain and proposal of a novel family name, Baekduiaceae fam. nov.</title>
        <authorList>
            <person name="An D.S."/>
            <person name="Siddiqi M.Z."/>
            <person name="Kim K.H."/>
            <person name="Yu H.S."/>
            <person name="Im W.T."/>
        </authorList>
    </citation>
    <scope>NUCLEOTIDE SEQUENCE [LARGE SCALE GENOMIC DNA]</scope>
    <source>
        <strain evidence="1 2">BR7-21</strain>
    </source>
</reference>
<dbReference type="KEGG" id="bsol:FSW04_07835"/>
<dbReference type="Proteomes" id="UP000321805">
    <property type="component" value="Chromosome"/>
</dbReference>
<gene>
    <name evidence="1" type="ORF">FSW04_07835</name>
</gene>
<dbReference type="OrthoDB" id="5242471at2"/>
<dbReference type="RefSeq" id="WP_146918013.1">
    <property type="nucleotide sequence ID" value="NZ_CP042430.1"/>
</dbReference>
<dbReference type="AlphaFoldDB" id="A0A5B8U3Q0"/>
<evidence type="ECO:0000313" key="2">
    <source>
        <dbReference type="Proteomes" id="UP000321805"/>
    </source>
</evidence>
<accession>A0A5B8U3Q0</accession>
<evidence type="ECO:0000313" key="1">
    <source>
        <dbReference type="EMBL" id="QEC47495.1"/>
    </source>
</evidence>
<keyword evidence="2" id="KW-1185">Reference proteome</keyword>
<protein>
    <submittedName>
        <fullName evidence="1">Uncharacterized protein</fullName>
    </submittedName>
</protein>
<dbReference type="EMBL" id="CP042430">
    <property type="protein sequence ID" value="QEC47495.1"/>
    <property type="molecule type" value="Genomic_DNA"/>
</dbReference>
<name>A0A5B8U3Q0_9ACTN</name>